<keyword evidence="2" id="KW-0274">FAD</keyword>
<dbReference type="GO" id="GO:0004497">
    <property type="term" value="F:monooxygenase activity"/>
    <property type="evidence" value="ECO:0007669"/>
    <property type="project" value="UniProtKB-KW"/>
</dbReference>
<keyword evidence="7" id="KW-1185">Reference proteome</keyword>
<reference evidence="5" key="2">
    <citation type="submission" date="2010-07" db="EMBL/GenBank/DDBJ databases">
        <authorList>
            <consortium name="The Broad Institute Genome Sequencing Platform"/>
            <consortium name="Broad Institute Genome Sequencing Center for Infectious Disease"/>
            <person name="Ma L.-J."/>
            <person name="Dead R."/>
            <person name="Young S."/>
            <person name="Zeng Q."/>
            <person name="Koehrsen M."/>
            <person name="Alvarado L."/>
            <person name="Berlin A."/>
            <person name="Chapman S.B."/>
            <person name="Chen Z."/>
            <person name="Freedman E."/>
            <person name="Gellesch M."/>
            <person name="Goldberg J."/>
            <person name="Griggs A."/>
            <person name="Gujja S."/>
            <person name="Heilman E.R."/>
            <person name="Heiman D."/>
            <person name="Hepburn T."/>
            <person name="Howarth C."/>
            <person name="Jen D."/>
            <person name="Larson L."/>
            <person name="Mehta T."/>
            <person name="Neiman D."/>
            <person name="Pearson M."/>
            <person name="Roberts A."/>
            <person name="Saif S."/>
            <person name="Shea T."/>
            <person name="Shenoy N."/>
            <person name="Sisk P."/>
            <person name="Stolte C."/>
            <person name="Sykes S."/>
            <person name="Walk T."/>
            <person name="White J."/>
            <person name="Yandava C."/>
            <person name="Haas B."/>
            <person name="Nusbaum C."/>
            <person name="Birren B."/>
        </authorList>
    </citation>
    <scope>NUCLEOTIDE SEQUENCE</scope>
    <source>
        <strain evidence="5">R3-111a-1</strain>
    </source>
</reference>
<dbReference type="HOGENOM" id="CLU_549869_0_0_1"/>
<keyword evidence="1" id="KW-0285">Flavoprotein</keyword>
<dbReference type="VEuPathDB" id="FungiDB:GGTG_10420"/>
<gene>
    <name evidence="6" type="primary">20350878</name>
    <name evidence="5" type="ORF">GGTG_10420</name>
</gene>
<dbReference type="SUPFAM" id="SSF51905">
    <property type="entry name" value="FAD/NAD(P)-binding domain"/>
    <property type="match status" value="1"/>
</dbReference>
<dbReference type="Proteomes" id="UP000006039">
    <property type="component" value="Unassembled WGS sequence"/>
</dbReference>
<dbReference type="AlphaFoldDB" id="J3PA94"/>
<dbReference type="EMBL" id="GL385400">
    <property type="protein sequence ID" value="EJT71160.1"/>
    <property type="molecule type" value="Genomic_DNA"/>
</dbReference>
<dbReference type="PANTHER" id="PTHR46972">
    <property type="entry name" value="MONOOXYGENASE ASQM-RELATED"/>
    <property type="match status" value="1"/>
</dbReference>
<reference evidence="5" key="3">
    <citation type="submission" date="2010-09" db="EMBL/GenBank/DDBJ databases">
        <title>Annotation of Gaeumannomyces graminis var. tritici R3-111a-1.</title>
        <authorList>
            <consortium name="The Broad Institute Genome Sequencing Platform"/>
            <person name="Ma L.-J."/>
            <person name="Dead R."/>
            <person name="Young S.K."/>
            <person name="Zeng Q."/>
            <person name="Gargeya S."/>
            <person name="Fitzgerald M."/>
            <person name="Haas B."/>
            <person name="Abouelleil A."/>
            <person name="Alvarado L."/>
            <person name="Arachchi H.M."/>
            <person name="Berlin A."/>
            <person name="Brown A."/>
            <person name="Chapman S.B."/>
            <person name="Chen Z."/>
            <person name="Dunbar C."/>
            <person name="Freedman E."/>
            <person name="Gearin G."/>
            <person name="Gellesch M."/>
            <person name="Goldberg J."/>
            <person name="Griggs A."/>
            <person name="Gujja S."/>
            <person name="Heiman D."/>
            <person name="Howarth C."/>
            <person name="Larson L."/>
            <person name="Lui A."/>
            <person name="MacDonald P.J.P."/>
            <person name="Mehta T."/>
            <person name="Montmayeur A."/>
            <person name="Murphy C."/>
            <person name="Neiman D."/>
            <person name="Pearson M."/>
            <person name="Priest M."/>
            <person name="Roberts A."/>
            <person name="Saif S."/>
            <person name="Shea T."/>
            <person name="Shenoy N."/>
            <person name="Sisk P."/>
            <person name="Stolte C."/>
            <person name="Sykes S."/>
            <person name="Yandava C."/>
            <person name="Wortman J."/>
            <person name="Nusbaum C."/>
            <person name="Birren B."/>
        </authorList>
    </citation>
    <scope>NUCLEOTIDE SEQUENCE</scope>
    <source>
        <strain evidence="5">R3-111a-1</strain>
    </source>
</reference>
<dbReference type="PANTHER" id="PTHR46972:SF1">
    <property type="entry name" value="FAD DEPENDENT OXIDOREDUCTASE DOMAIN-CONTAINING PROTEIN"/>
    <property type="match status" value="1"/>
</dbReference>
<dbReference type="OrthoDB" id="655030at2759"/>
<evidence type="ECO:0000313" key="6">
    <source>
        <dbReference type="EnsemblFungi" id="EJT71160"/>
    </source>
</evidence>
<evidence type="ECO:0000256" key="3">
    <source>
        <dbReference type="ARBA" id="ARBA00023002"/>
    </source>
</evidence>
<dbReference type="EnsemblFungi" id="EJT71160">
    <property type="protein sequence ID" value="EJT71160"/>
    <property type="gene ID" value="GGTG_10420"/>
</dbReference>
<evidence type="ECO:0000256" key="2">
    <source>
        <dbReference type="ARBA" id="ARBA00022827"/>
    </source>
</evidence>
<keyword evidence="4" id="KW-0503">Monooxygenase</keyword>
<dbReference type="InterPro" id="IPR036188">
    <property type="entry name" value="FAD/NAD-bd_sf"/>
</dbReference>
<accession>J3PA94</accession>
<evidence type="ECO:0000256" key="1">
    <source>
        <dbReference type="ARBA" id="ARBA00022630"/>
    </source>
</evidence>
<reference evidence="6" key="5">
    <citation type="submission" date="2018-04" db="UniProtKB">
        <authorList>
            <consortium name="EnsemblFungi"/>
        </authorList>
    </citation>
    <scope>IDENTIFICATION</scope>
    <source>
        <strain evidence="6">R3-111a-1</strain>
    </source>
</reference>
<evidence type="ECO:0000313" key="5">
    <source>
        <dbReference type="EMBL" id="EJT71160.1"/>
    </source>
</evidence>
<reference evidence="6" key="4">
    <citation type="journal article" date="2015" name="G3 (Bethesda)">
        <title>Genome sequences of three phytopathogenic species of the Magnaporthaceae family of fungi.</title>
        <authorList>
            <person name="Okagaki L.H."/>
            <person name="Nunes C.C."/>
            <person name="Sailsbery J."/>
            <person name="Clay B."/>
            <person name="Brown D."/>
            <person name="John T."/>
            <person name="Oh Y."/>
            <person name="Young N."/>
            <person name="Fitzgerald M."/>
            <person name="Haas B.J."/>
            <person name="Zeng Q."/>
            <person name="Young S."/>
            <person name="Adiconis X."/>
            <person name="Fan L."/>
            <person name="Levin J.Z."/>
            <person name="Mitchell T.K."/>
            <person name="Okubara P.A."/>
            <person name="Farman M.L."/>
            <person name="Kohn L.M."/>
            <person name="Birren B."/>
            <person name="Ma L.-J."/>
            <person name="Dean R.A."/>
        </authorList>
    </citation>
    <scope>NUCLEOTIDE SEQUENCE</scope>
    <source>
        <strain evidence="6">R3-111a-1</strain>
    </source>
</reference>
<reference evidence="7" key="1">
    <citation type="submission" date="2010-07" db="EMBL/GenBank/DDBJ databases">
        <title>The genome sequence of Gaeumannomyces graminis var. tritici strain R3-111a-1.</title>
        <authorList>
            <consortium name="The Broad Institute Genome Sequencing Platform"/>
            <person name="Ma L.-J."/>
            <person name="Dead R."/>
            <person name="Young S."/>
            <person name="Zeng Q."/>
            <person name="Koehrsen M."/>
            <person name="Alvarado L."/>
            <person name="Berlin A."/>
            <person name="Chapman S.B."/>
            <person name="Chen Z."/>
            <person name="Freedman E."/>
            <person name="Gellesch M."/>
            <person name="Goldberg J."/>
            <person name="Griggs A."/>
            <person name="Gujja S."/>
            <person name="Heilman E.R."/>
            <person name="Heiman D."/>
            <person name="Hepburn T."/>
            <person name="Howarth C."/>
            <person name="Jen D."/>
            <person name="Larson L."/>
            <person name="Mehta T."/>
            <person name="Neiman D."/>
            <person name="Pearson M."/>
            <person name="Roberts A."/>
            <person name="Saif S."/>
            <person name="Shea T."/>
            <person name="Shenoy N."/>
            <person name="Sisk P."/>
            <person name="Stolte C."/>
            <person name="Sykes S."/>
            <person name="Walk T."/>
            <person name="White J."/>
            <person name="Yandava C."/>
            <person name="Haas B."/>
            <person name="Nusbaum C."/>
            <person name="Birren B."/>
        </authorList>
    </citation>
    <scope>NUCLEOTIDE SEQUENCE [LARGE SCALE GENOMIC DNA]</scope>
    <source>
        <strain evidence="7">R3-111a-1</strain>
    </source>
</reference>
<keyword evidence="3" id="KW-0560">Oxidoreductase</keyword>
<sequence>MHLRTPQEGWQFCKSQRLNTIVIRCPQQPWTPLESGSPSSVQGLLLANVPYTVFEADASPNYRSQGGTLDLRTDTGLAALKDAGLFDEFEKLARYDGESMFITDKDLNVQLQLDPSPAGSGRGGRRPEIDRSELRRLLTESLSADTIRWGHRLVRVDEAADGEQGGRRLQLVFEHMTVGGYDLVVDGCRRGLEQDAGVPGRRAARICRPRHVRHVGPGPGGAHAGAARAQPAREHLCLRRGPASLGAQMGGLGELHVAVTFRVTDEAWIGEERRLARPLAQVKELLLGSGDTGGGTFGDYHPLLRDAVDKAQGGCTSRALYALPVGFRWEHRPGVTLVGDAAHARPSEAASGQGLLKRLGRAVQEFEEEMWPRARSPRAAIARDCELARLLRRAVGGAAACVGRGSRVLLFSTLGRSSCCCRGSSHPAGVPCRSGPPPAARITIWGYAIRHGHSPCTSDFACWWAEVAEFARVTCSIIHRYIPVHTIYVKPPTPTT</sequence>
<evidence type="ECO:0000256" key="4">
    <source>
        <dbReference type="ARBA" id="ARBA00023033"/>
    </source>
</evidence>
<dbReference type="Gene3D" id="3.50.50.60">
    <property type="entry name" value="FAD/NAD(P)-binding domain"/>
    <property type="match status" value="1"/>
</dbReference>
<evidence type="ECO:0000313" key="7">
    <source>
        <dbReference type="Proteomes" id="UP000006039"/>
    </source>
</evidence>
<dbReference type="GeneID" id="20350878"/>
<dbReference type="RefSeq" id="XP_009226557.1">
    <property type="nucleotide sequence ID" value="XM_009228293.1"/>
</dbReference>
<dbReference type="eggNOG" id="KOG2614">
    <property type="taxonomic scope" value="Eukaryota"/>
</dbReference>
<organism evidence="5">
    <name type="scientific">Gaeumannomyces tritici (strain R3-111a-1)</name>
    <name type="common">Wheat and barley take-all root rot fungus</name>
    <name type="synonym">Gaeumannomyces graminis var. tritici</name>
    <dbReference type="NCBI Taxonomy" id="644352"/>
    <lineage>
        <taxon>Eukaryota</taxon>
        <taxon>Fungi</taxon>
        <taxon>Dikarya</taxon>
        <taxon>Ascomycota</taxon>
        <taxon>Pezizomycotina</taxon>
        <taxon>Sordariomycetes</taxon>
        <taxon>Sordariomycetidae</taxon>
        <taxon>Magnaporthales</taxon>
        <taxon>Magnaporthaceae</taxon>
        <taxon>Gaeumannomyces</taxon>
    </lineage>
</organism>
<name>J3PA94_GAET3</name>
<proteinExistence type="predicted"/>
<protein>
    <submittedName>
        <fullName evidence="5">Tetracycline resistance protein transposon</fullName>
    </submittedName>
</protein>
<dbReference type="STRING" id="644352.J3PA94"/>